<dbReference type="SUPFAM" id="SSF49344">
    <property type="entry name" value="CBD9-like"/>
    <property type="match status" value="1"/>
</dbReference>
<reference evidence="1 2" key="1">
    <citation type="submission" date="2018-05" db="EMBL/GenBank/DDBJ databases">
        <title>Lujinxingia marina gen. nov. sp. nov., a new facultative anaerobic member of the class Deltaproteobacteria, and proposal of Lujinxingaceae fam. nov.</title>
        <authorList>
            <person name="Li C.-M."/>
        </authorList>
    </citation>
    <scope>NUCLEOTIDE SEQUENCE [LARGE SCALE GENOMIC DNA]</scope>
    <source>
        <strain evidence="1 2">B210</strain>
    </source>
</reference>
<evidence type="ECO:0000313" key="1">
    <source>
        <dbReference type="EMBL" id="RAL22828.1"/>
    </source>
</evidence>
<evidence type="ECO:0000313" key="2">
    <source>
        <dbReference type="Proteomes" id="UP000249169"/>
    </source>
</evidence>
<dbReference type="CDD" id="cd00241">
    <property type="entry name" value="DOMON_like"/>
    <property type="match status" value="1"/>
</dbReference>
<organism evidence="1 2">
    <name type="scientific">Lujinxingia litoralis</name>
    <dbReference type="NCBI Taxonomy" id="2211119"/>
    <lineage>
        <taxon>Bacteria</taxon>
        <taxon>Deltaproteobacteria</taxon>
        <taxon>Bradymonadales</taxon>
        <taxon>Lujinxingiaceae</taxon>
        <taxon>Lujinxingia</taxon>
    </lineage>
</organism>
<accession>A0A328C7P5</accession>
<gene>
    <name evidence="1" type="ORF">DL240_08010</name>
</gene>
<dbReference type="Gene3D" id="2.60.40.1190">
    <property type="match status" value="1"/>
</dbReference>
<dbReference type="EMBL" id="QHKO01000003">
    <property type="protein sequence ID" value="RAL22828.1"/>
    <property type="molecule type" value="Genomic_DNA"/>
</dbReference>
<dbReference type="AlphaFoldDB" id="A0A328C7P5"/>
<sequence length="616" mass="68031">MTCFPRVSGVFPALWPRGPLMNPLPVSSLRPTGALLLAAGALTLLNACGGAPPVSVDPFAIAESERQRTDILDAPTQAPRRAVERPTAEPDELYMIPEASAQTSRTIDAVPEGWDLSKLRAFDTRTNLIAGSGRWTGPEDASFKATVDADEGFIYFWVEVSDDVLVDSHPQDLLDGVVISLRDPQLDTLLNSLPATLRNTLEARADAAFAITPSGQIARYRSSHPLDARDVQAATRQTEGGYVLEVALGMGALPYIAAMPLGDIAFRIEVLDTDDARATRPEKHLSMFPSGDDQAPLFAVFDTGGLLPREAPQAGPPRFDALGAWHRGDQGWRFQPFEYIPQTWRVIEDLRQVAGQVIDKDPLPRICTAADREMWLVEVYEDRARNNRIALVLCGSAATNARCPNDATTQLVWAHMRPEDDQMWRIDRSFEVFETPLNQCPFERAGDGPLYSNFSLLPLNVIDAAMWAVGWQMRHDLPRQLRHESGIVFIDSRASSPNVGNVQLARVDAANTARTLASSRVYLANLDDVEGYDICEIEELDNQQCQGFQQGCETTARGSERIPHVKTWAPEAHRFERYLLTNHPNCRASTGFDTIEGFKILQVGNRLGLLPTPKSP</sequence>
<comment type="caution">
    <text evidence="1">The sequence shown here is derived from an EMBL/GenBank/DDBJ whole genome shotgun (WGS) entry which is preliminary data.</text>
</comment>
<keyword evidence="2" id="KW-1185">Reference proteome</keyword>
<dbReference type="Proteomes" id="UP000249169">
    <property type="component" value="Unassembled WGS sequence"/>
</dbReference>
<name>A0A328C7P5_9DELT</name>
<protein>
    <submittedName>
        <fullName evidence="1">Uncharacterized protein</fullName>
    </submittedName>
</protein>
<proteinExistence type="predicted"/>